<feature type="compositionally biased region" description="Low complexity" evidence="1">
    <location>
        <begin position="176"/>
        <end position="192"/>
    </location>
</feature>
<keyword evidence="2" id="KW-0472">Membrane</keyword>
<evidence type="ECO:0000313" key="5">
    <source>
        <dbReference type="Proteomes" id="UP000693970"/>
    </source>
</evidence>
<dbReference type="EMBL" id="JAGRRH010000018">
    <property type="protein sequence ID" value="KAG7350542.1"/>
    <property type="molecule type" value="Genomic_DNA"/>
</dbReference>
<dbReference type="Proteomes" id="UP000693970">
    <property type="component" value="Unassembled WGS sequence"/>
</dbReference>
<protein>
    <submittedName>
        <fullName evidence="4">DNA/pantothenate metabolism flavoprotein</fullName>
    </submittedName>
</protein>
<dbReference type="Pfam" id="PF04127">
    <property type="entry name" value="DFP"/>
    <property type="match status" value="1"/>
</dbReference>
<reference evidence="4" key="1">
    <citation type="journal article" date="2021" name="Sci. Rep.">
        <title>Diploid genomic architecture of Nitzschia inconspicua, an elite biomass production diatom.</title>
        <authorList>
            <person name="Oliver A."/>
            <person name="Podell S."/>
            <person name="Pinowska A."/>
            <person name="Traller J.C."/>
            <person name="Smith S.R."/>
            <person name="McClure R."/>
            <person name="Beliaev A."/>
            <person name="Bohutskyi P."/>
            <person name="Hill E.A."/>
            <person name="Rabines A."/>
            <person name="Zheng H."/>
            <person name="Allen L.Z."/>
            <person name="Kuo A."/>
            <person name="Grigoriev I.V."/>
            <person name="Allen A.E."/>
            <person name="Hazlebeck D."/>
            <person name="Allen E.E."/>
        </authorList>
    </citation>
    <scope>NUCLEOTIDE SEQUENCE</scope>
    <source>
        <strain evidence="4">Hildebrandi</strain>
    </source>
</reference>
<evidence type="ECO:0000259" key="3">
    <source>
        <dbReference type="Pfam" id="PF04127"/>
    </source>
</evidence>
<keyword evidence="2" id="KW-1133">Transmembrane helix</keyword>
<keyword evidence="5" id="KW-1185">Reference proteome</keyword>
<feature type="region of interest" description="Disordered" evidence="1">
    <location>
        <begin position="163"/>
        <end position="217"/>
    </location>
</feature>
<sequence length="503" mass="55519">MAAPTNQTDPKLSSPLAVSDATIVQSFVDSMTSQEKRSLQWELQSFVIRHASHHRPVALVSSGGTAADLEVHSVRCLENFSTGTRGAIAVEEFLRRGYAVVHLWRTGSASPYGRLVSQGIGLQAPNHGITMASLGKLFNTGDLEEDQEDQLVQSVLNDAHKNDPWLSDAKFATPRNNTTSTSNNNNNNNNNNKVGGGVVTPKQSNAQKRAKDPLSGSNSLHLYRRIANSETIRTALQERQAALEDGRILTIPFRSVEEYLAKLQLSSQALRDNQALAIFFLAAAVSDFYIPPSLRSTHKIQSGGGMHKTKDYGIMTLRLSPVPKVMGLIRSTWAPDAFVCSFKLETDRDILRKKAESAVEKYGCHMVIGNLLETRHSQVWILCPSDLQSHIHATATETVQQWPMQEISKPKSSENDALEAMIMDHVVQAHFEYISASSGGSFDKSGTAAALKAHQELDRKRKEMEREAFWKKMKDHALEWAGVALGAALSYMVSAALRRRMNT</sequence>
<name>A0A9K3KW41_9STRA</name>
<dbReference type="InterPro" id="IPR007085">
    <property type="entry name" value="DNA/pantothenate-metab_flavo_C"/>
</dbReference>
<accession>A0A9K3KW41</accession>
<evidence type="ECO:0000313" key="4">
    <source>
        <dbReference type="EMBL" id="KAG7350542.1"/>
    </source>
</evidence>
<feature type="domain" description="DNA/pantothenate metabolism flavoprotein C-terminal" evidence="3">
    <location>
        <begin position="264"/>
        <end position="375"/>
    </location>
</feature>
<reference evidence="4" key="2">
    <citation type="submission" date="2021-04" db="EMBL/GenBank/DDBJ databases">
        <authorList>
            <person name="Podell S."/>
        </authorList>
    </citation>
    <scope>NUCLEOTIDE SEQUENCE</scope>
    <source>
        <strain evidence="4">Hildebrandi</strain>
    </source>
</reference>
<gene>
    <name evidence="4" type="ORF">IV203_009902</name>
</gene>
<comment type="caution">
    <text evidence="4">The sequence shown here is derived from an EMBL/GenBank/DDBJ whole genome shotgun (WGS) entry which is preliminary data.</text>
</comment>
<evidence type="ECO:0000256" key="1">
    <source>
        <dbReference type="SAM" id="MobiDB-lite"/>
    </source>
</evidence>
<dbReference type="OrthoDB" id="70224at2759"/>
<organism evidence="4 5">
    <name type="scientific">Nitzschia inconspicua</name>
    <dbReference type="NCBI Taxonomy" id="303405"/>
    <lineage>
        <taxon>Eukaryota</taxon>
        <taxon>Sar</taxon>
        <taxon>Stramenopiles</taxon>
        <taxon>Ochrophyta</taxon>
        <taxon>Bacillariophyta</taxon>
        <taxon>Bacillariophyceae</taxon>
        <taxon>Bacillariophycidae</taxon>
        <taxon>Bacillariales</taxon>
        <taxon>Bacillariaceae</taxon>
        <taxon>Nitzschia</taxon>
    </lineage>
</organism>
<keyword evidence="2" id="KW-0812">Transmembrane</keyword>
<feature type="transmembrane region" description="Helical" evidence="2">
    <location>
        <begin position="477"/>
        <end position="497"/>
    </location>
</feature>
<evidence type="ECO:0000256" key="2">
    <source>
        <dbReference type="SAM" id="Phobius"/>
    </source>
</evidence>
<dbReference type="PANTHER" id="PTHR12290">
    <property type="entry name" value="CORNICHON-RELATED"/>
    <property type="match status" value="1"/>
</dbReference>
<dbReference type="AlphaFoldDB" id="A0A9K3KW41"/>
<proteinExistence type="predicted"/>